<reference evidence="1" key="2">
    <citation type="submission" date="2025-08" db="UniProtKB">
        <authorList>
            <consortium name="Ensembl"/>
        </authorList>
    </citation>
    <scope>IDENTIFICATION</scope>
</reference>
<keyword evidence="2" id="KW-1185">Reference proteome</keyword>
<dbReference type="Proteomes" id="UP000694380">
    <property type="component" value="Chromosome 3"/>
</dbReference>
<dbReference type="GeneTree" id="ENSGT00950000185790"/>
<name>A0A8C3INW4_CHRPI</name>
<reference evidence="1" key="1">
    <citation type="journal article" date="2015" name="Genome Biol. Evol.">
        <title>Physical Mapping and Refinement of the Painted Turtle Genome (Chrysemys picta) Inform Amniote Genome Evolution and Challenge Turtle-Bird Chromosomal Conservation.</title>
        <authorList>
            <person name="Badenhorst D."/>
            <person name="Hillier L.W."/>
            <person name="Literman R."/>
            <person name="Montiel E.E."/>
            <person name="Radhakrishnan S."/>
            <person name="Shen Y."/>
            <person name="Minx P."/>
            <person name="Janes D.E."/>
            <person name="Warren W.C."/>
            <person name="Edwards S.V."/>
            <person name="Valenzuela N."/>
        </authorList>
    </citation>
    <scope>NUCLEOTIDE SEQUENCE [LARGE SCALE GENOMIC DNA]</scope>
</reference>
<evidence type="ECO:0000313" key="1">
    <source>
        <dbReference type="Ensembl" id="ENSCPBP00000036517.1"/>
    </source>
</evidence>
<organism evidence="1 2">
    <name type="scientific">Chrysemys picta bellii</name>
    <name type="common">Western painted turtle</name>
    <name type="synonym">Emys bellii</name>
    <dbReference type="NCBI Taxonomy" id="8478"/>
    <lineage>
        <taxon>Eukaryota</taxon>
        <taxon>Metazoa</taxon>
        <taxon>Chordata</taxon>
        <taxon>Craniata</taxon>
        <taxon>Vertebrata</taxon>
        <taxon>Euteleostomi</taxon>
        <taxon>Archelosauria</taxon>
        <taxon>Testudinata</taxon>
        <taxon>Testudines</taxon>
        <taxon>Cryptodira</taxon>
        <taxon>Durocryptodira</taxon>
        <taxon>Testudinoidea</taxon>
        <taxon>Emydidae</taxon>
        <taxon>Chrysemys</taxon>
    </lineage>
</organism>
<reference evidence="1" key="3">
    <citation type="submission" date="2025-09" db="UniProtKB">
        <authorList>
            <consortium name="Ensembl"/>
        </authorList>
    </citation>
    <scope>IDENTIFICATION</scope>
</reference>
<sequence length="103" mass="12079">MAEIRNRLNRNACWRNCGERGELIELWDAIHNQISQIVGYLLPNDPLVTFLGLASGNGDEEMKNYSHRLVATQLLVASHRKKKNSPNIEEWFKKYGRLWLWKN</sequence>
<protein>
    <submittedName>
        <fullName evidence="1">Uncharacterized protein</fullName>
    </submittedName>
</protein>
<accession>A0A8C3INW4</accession>
<proteinExistence type="predicted"/>
<evidence type="ECO:0000313" key="2">
    <source>
        <dbReference type="Proteomes" id="UP000694380"/>
    </source>
</evidence>
<dbReference type="AlphaFoldDB" id="A0A8C3INW4"/>
<dbReference type="Ensembl" id="ENSCPBT00000042829.1">
    <property type="protein sequence ID" value="ENSCPBP00000036517.1"/>
    <property type="gene ID" value="ENSCPBG00000025358.1"/>
</dbReference>